<evidence type="ECO:0000313" key="3">
    <source>
        <dbReference type="Proteomes" id="UP000298652"/>
    </source>
</evidence>
<sequence length="216" mass="23566">MEKGGKRGGLKGKFFSFFEPYSQRADCAWAAAGVWRRDLRSRLRLPLPPLPPPILWELPIRGRRYRTPPPPHPPRLRHPRISAVADRRGLGAPAAGAGSPPSLALHRRRRRNPPLLGLLTLLRRCRRHRPPSSSPRLGLPAPPPPTTLLLLSSVALRSRRRPPALLFLSSRQLPATLFPPFPRRPCGSEAGSGGGAQGQWGGTHPGGKTPSMASVS</sequence>
<dbReference type="Proteomes" id="UP000298652">
    <property type="component" value="Chromosome 2"/>
</dbReference>
<evidence type="ECO:0000313" key="2">
    <source>
        <dbReference type="EMBL" id="TKW32545.1"/>
    </source>
</evidence>
<keyword evidence="3" id="KW-1185">Reference proteome</keyword>
<dbReference type="EMBL" id="CM016553">
    <property type="protein sequence ID" value="TKW32545.1"/>
    <property type="molecule type" value="Genomic_DNA"/>
</dbReference>
<name>A0A4U6VU73_SETVI</name>
<reference evidence="2" key="1">
    <citation type="submission" date="2019-03" db="EMBL/GenBank/DDBJ databases">
        <title>WGS assembly of Setaria viridis.</title>
        <authorList>
            <person name="Huang P."/>
            <person name="Jenkins J."/>
            <person name="Grimwood J."/>
            <person name="Barry K."/>
            <person name="Healey A."/>
            <person name="Mamidi S."/>
            <person name="Sreedasyam A."/>
            <person name="Shu S."/>
            <person name="Feldman M."/>
            <person name="Wu J."/>
            <person name="Yu Y."/>
            <person name="Chen C."/>
            <person name="Johnson J."/>
            <person name="Rokhsar D."/>
            <person name="Baxter I."/>
            <person name="Schmutz J."/>
            <person name="Brutnell T."/>
            <person name="Kellogg E."/>
        </authorList>
    </citation>
    <scope>NUCLEOTIDE SEQUENCE [LARGE SCALE GENOMIC DNA]</scope>
</reference>
<protein>
    <submittedName>
        <fullName evidence="2">Uncharacterized protein</fullName>
    </submittedName>
</protein>
<evidence type="ECO:0000256" key="1">
    <source>
        <dbReference type="SAM" id="MobiDB-lite"/>
    </source>
</evidence>
<proteinExistence type="predicted"/>
<dbReference type="Gramene" id="TKW32545">
    <property type="protein sequence ID" value="TKW32545"/>
    <property type="gene ID" value="SEVIR_2G174301v2"/>
</dbReference>
<dbReference type="AlphaFoldDB" id="A0A4U6VU73"/>
<accession>A0A4U6VU73</accession>
<organism evidence="2 3">
    <name type="scientific">Setaria viridis</name>
    <name type="common">Green bristlegrass</name>
    <name type="synonym">Setaria italica subsp. viridis</name>
    <dbReference type="NCBI Taxonomy" id="4556"/>
    <lineage>
        <taxon>Eukaryota</taxon>
        <taxon>Viridiplantae</taxon>
        <taxon>Streptophyta</taxon>
        <taxon>Embryophyta</taxon>
        <taxon>Tracheophyta</taxon>
        <taxon>Spermatophyta</taxon>
        <taxon>Magnoliopsida</taxon>
        <taxon>Liliopsida</taxon>
        <taxon>Poales</taxon>
        <taxon>Poaceae</taxon>
        <taxon>PACMAD clade</taxon>
        <taxon>Panicoideae</taxon>
        <taxon>Panicodae</taxon>
        <taxon>Paniceae</taxon>
        <taxon>Cenchrinae</taxon>
        <taxon>Setaria</taxon>
    </lineage>
</organism>
<gene>
    <name evidence="2" type="ORF">SEVIR_2G174301v2</name>
</gene>
<feature type="region of interest" description="Disordered" evidence="1">
    <location>
        <begin position="179"/>
        <end position="216"/>
    </location>
</feature>
<feature type="compositionally biased region" description="Gly residues" evidence="1">
    <location>
        <begin position="190"/>
        <end position="205"/>
    </location>
</feature>